<protein>
    <submittedName>
        <fullName evidence="2">Chromodomain-helicase-DNA-binding protein 7</fullName>
    </submittedName>
</protein>
<dbReference type="GO" id="GO:0004386">
    <property type="term" value="F:helicase activity"/>
    <property type="evidence" value="ECO:0007669"/>
    <property type="project" value="UniProtKB-KW"/>
</dbReference>
<keyword evidence="2" id="KW-0378">Hydrolase</keyword>
<comment type="caution">
    <text evidence="2">The sequence shown here is derived from an EMBL/GenBank/DDBJ whole genome shotgun (WGS) entry which is preliminary data.</text>
</comment>
<keyword evidence="2" id="KW-0347">Helicase</keyword>
<reference evidence="3" key="1">
    <citation type="journal article" date="2019" name="Curr. Biol.">
        <title>Genome Sequence of Striga asiatica Provides Insight into the Evolution of Plant Parasitism.</title>
        <authorList>
            <person name="Yoshida S."/>
            <person name="Kim S."/>
            <person name="Wafula E.K."/>
            <person name="Tanskanen J."/>
            <person name="Kim Y.M."/>
            <person name="Honaas L."/>
            <person name="Yang Z."/>
            <person name="Spallek T."/>
            <person name="Conn C.E."/>
            <person name="Ichihashi Y."/>
            <person name="Cheong K."/>
            <person name="Cui S."/>
            <person name="Der J.P."/>
            <person name="Gundlach H."/>
            <person name="Jiao Y."/>
            <person name="Hori C."/>
            <person name="Ishida J.K."/>
            <person name="Kasahara H."/>
            <person name="Kiba T."/>
            <person name="Kim M.S."/>
            <person name="Koo N."/>
            <person name="Laohavisit A."/>
            <person name="Lee Y.H."/>
            <person name="Lumba S."/>
            <person name="McCourt P."/>
            <person name="Mortimer J.C."/>
            <person name="Mutuku J.M."/>
            <person name="Nomura T."/>
            <person name="Sasaki-Sekimoto Y."/>
            <person name="Seto Y."/>
            <person name="Wang Y."/>
            <person name="Wakatake T."/>
            <person name="Sakakibara H."/>
            <person name="Demura T."/>
            <person name="Yamaguchi S."/>
            <person name="Yoneyama K."/>
            <person name="Manabe R.I."/>
            <person name="Nelson D.C."/>
            <person name="Schulman A.H."/>
            <person name="Timko M.P."/>
            <person name="dePamphilis C.W."/>
            <person name="Choi D."/>
            <person name="Shirasu K."/>
        </authorList>
    </citation>
    <scope>NUCLEOTIDE SEQUENCE [LARGE SCALE GENOMIC DNA]</scope>
    <source>
        <strain evidence="3">cv. UVA1</strain>
    </source>
</reference>
<evidence type="ECO:0000313" key="3">
    <source>
        <dbReference type="Proteomes" id="UP000325081"/>
    </source>
</evidence>
<dbReference type="OrthoDB" id="744228at2759"/>
<keyword evidence="2" id="KW-0238">DNA-binding</keyword>
<organism evidence="2 3">
    <name type="scientific">Striga asiatica</name>
    <name type="common">Asiatic witchweed</name>
    <name type="synonym">Buchnera asiatica</name>
    <dbReference type="NCBI Taxonomy" id="4170"/>
    <lineage>
        <taxon>Eukaryota</taxon>
        <taxon>Viridiplantae</taxon>
        <taxon>Streptophyta</taxon>
        <taxon>Embryophyta</taxon>
        <taxon>Tracheophyta</taxon>
        <taxon>Spermatophyta</taxon>
        <taxon>Magnoliopsida</taxon>
        <taxon>eudicotyledons</taxon>
        <taxon>Gunneridae</taxon>
        <taxon>Pentapetalae</taxon>
        <taxon>asterids</taxon>
        <taxon>lamiids</taxon>
        <taxon>Lamiales</taxon>
        <taxon>Orobanchaceae</taxon>
        <taxon>Buchnereae</taxon>
        <taxon>Striga</taxon>
    </lineage>
</organism>
<keyword evidence="2" id="KW-0547">Nucleotide-binding</keyword>
<keyword evidence="3" id="KW-1185">Reference proteome</keyword>
<sequence>MLDVESRQIEPKDNIIQIYSGFMTKVAQFEELMSSGSTLLGGFQQALGFLGRPSISKTSPLVEHIVEAHGSRRILSYVESGCVNSHDSVQNVSKLHKCHIGLKDHINRSKIVINELEGLLDDAASVMQTCGKKEDEDLSYDSDILITLSDREKFTRREVADYAAMMAFVYSMVKQDYAMQFRIVSSLSYKSSSSGELETYCQMWALRPFVDDDVMQQAWDLVS</sequence>
<dbReference type="InterPro" id="IPR056697">
    <property type="entry name" value="DUF7795"/>
</dbReference>
<dbReference type="EMBL" id="BKCP01010515">
    <property type="protein sequence ID" value="GER53256.1"/>
    <property type="molecule type" value="Genomic_DNA"/>
</dbReference>
<dbReference type="GO" id="GO:0003677">
    <property type="term" value="F:DNA binding"/>
    <property type="evidence" value="ECO:0007669"/>
    <property type="project" value="UniProtKB-KW"/>
</dbReference>
<dbReference type="Proteomes" id="UP000325081">
    <property type="component" value="Unassembled WGS sequence"/>
</dbReference>
<dbReference type="AlphaFoldDB" id="A0A5A7R748"/>
<evidence type="ECO:0000313" key="2">
    <source>
        <dbReference type="EMBL" id="GER53256.1"/>
    </source>
</evidence>
<keyword evidence="2" id="KW-0067">ATP-binding</keyword>
<accession>A0A5A7R748</accession>
<dbReference type="PANTHER" id="PTHR35305:SF2">
    <property type="entry name" value="FAD-BINDING PROTEIN"/>
    <property type="match status" value="1"/>
</dbReference>
<dbReference type="PANTHER" id="PTHR35305">
    <property type="entry name" value="FAD-BINDING PROTEIN"/>
    <property type="match status" value="1"/>
</dbReference>
<evidence type="ECO:0000259" key="1">
    <source>
        <dbReference type="Pfam" id="PF25071"/>
    </source>
</evidence>
<proteinExistence type="predicted"/>
<feature type="domain" description="DUF7795" evidence="1">
    <location>
        <begin position="10"/>
        <end position="129"/>
    </location>
</feature>
<name>A0A5A7R748_STRAF</name>
<gene>
    <name evidence="2" type="ORF">STAS_30770</name>
</gene>
<dbReference type="Pfam" id="PF25071">
    <property type="entry name" value="DUF7795"/>
    <property type="match status" value="1"/>
</dbReference>